<protein>
    <recommendedName>
        <fullName evidence="4">Protein-L-isoaspartate O-methyltransferase</fullName>
        <ecNumber evidence="3">2.1.1.77</ecNumber>
    </recommendedName>
    <alternativeName>
        <fullName evidence="11">L-isoaspartyl protein carboxyl methyltransferase</fullName>
    </alternativeName>
    <alternativeName>
        <fullName evidence="9">Protein L-isoaspartyl methyltransferase</fullName>
    </alternativeName>
    <alternativeName>
        <fullName evidence="10">Protein-beta-aspartate methyltransferase</fullName>
    </alternativeName>
</protein>
<sequence length="337" mass="36594">MTRTELSSVSAPWLVATMLERLDVRPDDRVLEVGSGGYNAALLRHLVGAEGSVTSQNIDPEVIERARRCLAAAGYGDVRLVTGDGTVGVPDGAPYDRLMVTVQATSVARAWLERLADDGRLVVPLRLRGLGRLLTFTREADHWRGDGWDQCGFVRMRGPDARNPVTTTRLADGVRLRWDGGPPPDGTALATALAGERREVWTGVTVGVTEGTRPVVDLWLAAVLEVFGRLHADRDAPDGLQVLPGGSPASWNADSLAYLTMRPADSVGAWFEYGVAWHGRDGTVAEEFAQQLRVWDRDHRGDSAPVLRVYPQGVPEHQPDIGRVLECPGPAMVLAWS</sequence>
<dbReference type="RefSeq" id="WP_250924193.1">
    <property type="nucleotide sequence ID" value="NZ_JAMQAW010000095.1"/>
</dbReference>
<dbReference type="SUPFAM" id="SSF53335">
    <property type="entry name" value="S-adenosyl-L-methionine-dependent methyltransferases"/>
    <property type="match status" value="1"/>
</dbReference>
<dbReference type="GO" id="GO:0008168">
    <property type="term" value="F:methyltransferase activity"/>
    <property type="evidence" value="ECO:0007669"/>
    <property type="project" value="UniProtKB-KW"/>
</dbReference>
<proteinExistence type="inferred from homology"/>
<comment type="caution">
    <text evidence="12">The sequence shown here is derived from an EMBL/GenBank/DDBJ whole genome shotgun (WGS) entry which is preliminary data.</text>
</comment>
<comment type="subcellular location">
    <subcellularLocation>
        <location evidence="1">Cytoplasm</location>
    </subcellularLocation>
</comment>
<evidence type="ECO:0000256" key="1">
    <source>
        <dbReference type="ARBA" id="ARBA00004496"/>
    </source>
</evidence>
<evidence type="ECO:0000256" key="10">
    <source>
        <dbReference type="ARBA" id="ARBA00031323"/>
    </source>
</evidence>
<dbReference type="PANTHER" id="PTHR11579">
    <property type="entry name" value="PROTEIN-L-ISOASPARTATE O-METHYLTRANSFERASE"/>
    <property type="match status" value="1"/>
</dbReference>
<evidence type="ECO:0000313" key="13">
    <source>
        <dbReference type="Proteomes" id="UP001431429"/>
    </source>
</evidence>
<dbReference type="Pfam" id="PF01135">
    <property type="entry name" value="PCMT"/>
    <property type="match status" value="1"/>
</dbReference>
<evidence type="ECO:0000256" key="7">
    <source>
        <dbReference type="ARBA" id="ARBA00022679"/>
    </source>
</evidence>
<evidence type="ECO:0000256" key="2">
    <source>
        <dbReference type="ARBA" id="ARBA00005369"/>
    </source>
</evidence>
<evidence type="ECO:0000256" key="6">
    <source>
        <dbReference type="ARBA" id="ARBA00022603"/>
    </source>
</evidence>
<keyword evidence="7" id="KW-0808">Transferase</keyword>
<comment type="similarity">
    <text evidence="2">Belongs to the methyltransferase superfamily. L-isoaspartyl/D-aspartyl protein methyltransferase family.</text>
</comment>
<keyword evidence="13" id="KW-1185">Reference proteome</keyword>
<keyword evidence="6 12" id="KW-0489">Methyltransferase</keyword>
<evidence type="ECO:0000256" key="5">
    <source>
        <dbReference type="ARBA" id="ARBA00022490"/>
    </source>
</evidence>
<dbReference type="EMBL" id="JAMQAW010000095">
    <property type="protein sequence ID" value="MCM2393902.1"/>
    <property type="molecule type" value="Genomic_DNA"/>
</dbReference>
<keyword evidence="8" id="KW-0949">S-adenosyl-L-methionine</keyword>
<dbReference type="Gene3D" id="3.40.50.150">
    <property type="entry name" value="Vaccinia Virus protein VP39"/>
    <property type="match status" value="1"/>
</dbReference>
<accession>A0ABT0UZQ6</accession>
<organism evidence="12 13">
    <name type="scientific">Streptomyces albipurpureus</name>
    <dbReference type="NCBI Taxonomy" id="2897419"/>
    <lineage>
        <taxon>Bacteria</taxon>
        <taxon>Bacillati</taxon>
        <taxon>Actinomycetota</taxon>
        <taxon>Actinomycetes</taxon>
        <taxon>Kitasatosporales</taxon>
        <taxon>Streptomycetaceae</taxon>
        <taxon>Streptomyces</taxon>
    </lineage>
</organism>
<dbReference type="NCBIfam" id="TIGR04364">
    <property type="entry name" value="methyltran_FxLD"/>
    <property type="match status" value="1"/>
</dbReference>
<dbReference type="Proteomes" id="UP001431429">
    <property type="component" value="Unassembled WGS sequence"/>
</dbReference>
<dbReference type="CDD" id="cd02440">
    <property type="entry name" value="AdoMet_MTases"/>
    <property type="match status" value="1"/>
</dbReference>
<keyword evidence="5" id="KW-0963">Cytoplasm</keyword>
<reference evidence="12" key="1">
    <citation type="submission" date="2022-06" db="EMBL/GenBank/DDBJ databases">
        <title>Genome public.</title>
        <authorList>
            <person name="Sun Q."/>
        </authorList>
    </citation>
    <scope>NUCLEOTIDE SEQUENCE</scope>
    <source>
        <strain evidence="12">CWNU-1</strain>
    </source>
</reference>
<dbReference type="InterPro" id="IPR000682">
    <property type="entry name" value="PCMT"/>
</dbReference>
<dbReference type="PANTHER" id="PTHR11579:SF0">
    <property type="entry name" value="PROTEIN-L-ISOASPARTATE(D-ASPARTATE) O-METHYLTRANSFERASE"/>
    <property type="match status" value="1"/>
</dbReference>
<dbReference type="InterPro" id="IPR027573">
    <property type="entry name" value="Methyltran_FxLD"/>
</dbReference>
<evidence type="ECO:0000256" key="11">
    <source>
        <dbReference type="ARBA" id="ARBA00031350"/>
    </source>
</evidence>
<evidence type="ECO:0000256" key="8">
    <source>
        <dbReference type="ARBA" id="ARBA00022691"/>
    </source>
</evidence>
<dbReference type="InterPro" id="IPR029063">
    <property type="entry name" value="SAM-dependent_MTases_sf"/>
</dbReference>
<evidence type="ECO:0000256" key="4">
    <source>
        <dbReference type="ARBA" id="ARBA00013346"/>
    </source>
</evidence>
<dbReference type="EC" id="2.1.1.77" evidence="3"/>
<gene>
    <name evidence="12" type="primary">fxlM</name>
    <name evidence="12" type="ORF">NBG84_37495</name>
</gene>
<dbReference type="GO" id="GO:0032259">
    <property type="term" value="P:methylation"/>
    <property type="evidence" value="ECO:0007669"/>
    <property type="project" value="UniProtKB-KW"/>
</dbReference>
<evidence type="ECO:0000256" key="3">
    <source>
        <dbReference type="ARBA" id="ARBA00011890"/>
    </source>
</evidence>
<name>A0ABT0UZQ6_9ACTN</name>
<evidence type="ECO:0000256" key="9">
    <source>
        <dbReference type="ARBA" id="ARBA00030757"/>
    </source>
</evidence>
<evidence type="ECO:0000313" key="12">
    <source>
        <dbReference type="EMBL" id="MCM2393902.1"/>
    </source>
</evidence>